<evidence type="ECO:0000256" key="1">
    <source>
        <dbReference type="ARBA" id="ARBA00022475"/>
    </source>
</evidence>
<comment type="subcellular location">
    <subcellularLocation>
        <location evidence="7">Cell membrane</location>
        <topology evidence="7">Single-pass membrane protein</topology>
    </subcellularLocation>
</comment>
<feature type="region of interest" description="Disordered" evidence="8">
    <location>
        <begin position="1"/>
        <end position="41"/>
    </location>
</feature>
<dbReference type="InterPro" id="IPR003770">
    <property type="entry name" value="MLTG-like"/>
</dbReference>
<accession>A0AB33JYU9</accession>
<keyword evidence="4 7" id="KW-0472">Membrane</keyword>
<evidence type="ECO:0000256" key="3">
    <source>
        <dbReference type="ARBA" id="ARBA00022989"/>
    </source>
</evidence>
<feature type="compositionally biased region" description="Pro residues" evidence="8">
    <location>
        <begin position="28"/>
        <end position="39"/>
    </location>
</feature>
<sequence>MTDPYTAPGLAPGLTPGHLGAPADEPEGLPPGHAPGFEPPDPRRVRTGLACCLSGLALAGVLGLAVLATFLLWPSGQERAADFTGSGSGTVQVSVGQGATLTQIGQTLQKEGVVASVRAFTEAAAKSPAGTLIQPGTYTLRRRMAAVSALNVLLDPANANALTIPEGRRAEQIYAAVDQKLKLDPGTTKAVAVRQAAALGLPDAARGNPEGYLFPSTYPVTDETTPLTLLQLMVAQAAKRQATDGVTQAAEAYRRSPYEILTLASLVQGEADNPEDMSKVARVIYNRLEKSMPLQLDSTINYALNRSTLTTTAGDTRLDSPFNTYLHPGLPPTPIANPGRDAIQAAAHPADGDWLYFVTVGPGDTRFTDSFEQHQRNVAEFNARQAAQPSSPSASGR</sequence>
<evidence type="ECO:0000256" key="5">
    <source>
        <dbReference type="ARBA" id="ARBA00023239"/>
    </source>
</evidence>
<dbReference type="Gene3D" id="3.30.1490.480">
    <property type="entry name" value="Endolytic murein transglycosylase"/>
    <property type="match status" value="1"/>
</dbReference>
<dbReference type="RefSeq" id="WP_407987074.1">
    <property type="nucleotide sequence ID" value="NZ_AP035881.2"/>
</dbReference>
<evidence type="ECO:0000256" key="2">
    <source>
        <dbReference type="ARBA" id="ARBA00022692"/>
    </source>
</evidence>
<comment type="catalytic activity">
    <reaction evidence="7">
        <text>a peptidoglycan chain = a peptidoglycan chain with N-acetyl-1,6-anhydromuramyl-[peptide] at the reducing end + a peptidoglycan chain with N-acetylglucosamine at the non-reducing end.</text>
        <dbReference type="EC" id="4.2.2.29"/>
    </reaction>
</comment>
<dbReference type="NCBIfam" id="TIGR00247">
    <property type="entry name" value="endolytic transglycosylase MltG"/>
    <property type="match status" value="1"/>
</dbReference>
<dbReference type="GO" id="GO:0009252">
    <property type="term" value="P:peptidoglycan biosynthetic process"/>
    <property type="evidence" value="ECO:0007669"/>
    <property type="project" value="UniProtKB-UniRule"/>
</dbReference>
<name>A0AB33JYU9_9ACTN</name>
<protein>
    <recommendedName>
        <fullName evidence="7">Endolytic murein transglycosylase</fullName>
        <ecNumber evidence="7">4.2.2.29</ecNumber>
    </recommendedName>
    <alternativeName>
        <fullName evidence="7">Peptidoglycan lytic transglycosylase</fullName>
    </alternativeName>
    <alternativeName>
        <fullName evidence="7">Peptidoglycan polymerization terminase</fullName>
    </alternativeName>
</protein>
<dbReference type="GO" id="GO:0005886">
    <property type="term" value="C:plasma membrane"/>
    <property type="evidence" value="ECO:0007669"/>
    <property type="project" value="UniProtKB-SubCell"/>
</dbReference>
<reference evidence="9" key="1">
    <citation type="submission" date="2024-07" db="EMBL/GenBank/DDBJ databases">
        <title>Complete genome sequences of cellulolytic bacteria, Kitasatospora sp. CMC57 and Streptomyces sp. CMC78, isolated from Japanese agricultural soil.</title>
        <authorList>
            <person name="Hashimoto T."/>
            <person name="Ito M."/>
            <person name="Iwamoto M."/>
            <person name="Fukahori D."/>
            <person name="Shoda T."/>
            <person name="Sakoda M."/>
            <person name="Morohoshi T."/>
            <person name="Mitsuboshi M."/>
            <person name="Nishizawa T."/>
        </authorList>
    </citation>
    <scope>NUCLEOTIDE SEQUENCE</scope>
    <source>
        <strain evidence="9">CMC57</strain>
    </source>
</reference>
<keyword evidence="6 7" id="KW-0961">Cell wall biogenesis/degradation</keyword>
<dbReference type="EC" id="4.2.2.29" evidence="7"/>
<dbReference type="Gene3D" id="3.30.160.60">
    <property type="entry name" value="Classic Zinc Finger"/>
    <property type="match status" value="1"/>
</dbReference>
<dbReference type="GO" id="GO:0008932">
    <property type="term" value="F:lytic endotransglycosylase activity"/>
    <property type="evidence" value="ECO:0007669"/>
    <property type="project" value="UniProtKB-UniRule"/>
</dbReference>
<evidence type="ECO:0000256" key="4">
    <source>
        <dbReference type="ARBA" id="ARBA00023136"/>
    </source>
</evidence>
<evidence type="ECO:0000313" key="9">
    <source>
        <dbReference type="EMBL" id="BFP44485.1"/>
    </source>
</evidence>
<dbReference type="EMBL" id="AP035881">
    <property type="protein sequence ID" value="BFP44485.1"/>
    <property type="molecule type" value="Genomic_DNA"/>
</dbReference>
<dbReference type="HAMAP" id="MF_02065">
    <property type="entry name" value="MltG"/>
    <property type="match status" value="1"/>
</dbReference>
<comment type="function">
    <text evidence="7">Functions as a peptidoglycan terminase that cleaves nascent peptidoglycan strands endolytically to terminate their elongation.</text>
</comment>
<dbReference type="PANTHER" id="PTHR30518">
    <property type="entry name" value="ENDOLYTIC MUREIN TRANSGLYCOSYLASE"/>
    <property type="match status" value="1"/>
</dbReference>
<keyword evidence="1 7" id="KW-1003">Cell membrane</keyword>
<keyword evidence="3 7" id="KW-1133">Transmembrane helix</keyword>
<feature type="site" description="Important for catalytic activity" evidence="7">
    <location>
        <position position="270"/>
    </location>
</feature>
<dbReference type="Pfam" id="PF02618">
    <property type="entry name" value="YceG"/>
    <property type="match status" value="1"/>
</dbReference>
<dbReference type="AlphaFoldDB" id="A0AB33JYU9"/>
<dbReference type="PANTHER" id="PTHR30518:SF2">
    <property type="entry name" value="ENDOLYTIC MUREIN TRANSGLYCOSYLASE"/>
    <property type="match status" value="1"/>
</dbReference>
<keyword evidence="2 7" id="KW-0812">Transmembrane</keyword>
<dbReference type="GO" id="GO:0071555">
    <property type="term" value="P:cell wall organization"/>
    <property type="evidence" value="ECO:0007669"/>
    <property type="project" value="UniProtKB-KW"/>
</dbReference>
<keyword evidence="5 7" id="KW-0456">Lyase</keyword>
<evidence type="ECO:0000256" key="8">
    <source>
        <dbReference type="SAM" id="MobiDB-lite"/>
    </source>
</evidence>
<comment type="similarity">
    <text evidence="7">Belongs to the transglycosylase MltG family.</text>
</comment>
<proteinExistence type="inferred from homology"/>
<feature type="transmembrane region" description="Helical" evidence="7">
    <location>
        <begin position="49"/>
        <end position="73"/>
    </location>
</feature>
<gene>
    <name evidence="7" type="primary">mltG</name>
    <name evidence="9" type="ORF">KCMC57_08530</name>
</gene>
<dbReference type="CDD" id="cd08010">
    <property type="entry name" value="MltG_like"/>
    <property type="match status" value="1"/>
</dbReference>
<evidence type="ECO:0000256" key="7">
    <source>
        <dbReference type="HAMAP-Rule" id="MF_02065"/>
    </source>
</evidence>
<evidence type="ECO:0000256" key="6">
    <source>
        <dbReference type="ARBA" id="ARBA00023316"/>
    </source>
</evidence>
<organism evidence="9">
    <name type="scientific">Kitasatospora sp. CMC57</name>
    <dbReference type="NCBI Taxonomy" id="3231513"/>
    <lineage>
        <taxon>Bacteria</taxon>
        <taxon>Bacillati</taxon>
        <taxon>Actinomycetota</taxon>
        <taxon>Actinomycetes</taxon>
        <taxon>Kitasatosporales</taxon>
        <taxon>Streptomycetaceae</taxon>
        <taxon>Kitasatospora</taxon>
    </lineage>
</organism>